<organism evidence="12 13">
    <name type="scientific">Muribaculum gordoncarteri</name>
    <dbReference type="NCBI Taxonomy" id="2530390"/>
    <lineage>
        <taxon>Bacteria</taxon>
        <taxon>Pseudomonadati</taxon>
        <taxon>Bacteroidota</taxon>
        <taxon>Bacteroidia</taxon>
        <taxon>Bacteroidales</taxon>
        <taxon>Muribaculaceae</taxon>
        <taxon>Muribaculum</taxon>
    </lineage>
</organism>
<dbReference type="NCBIfam" id="TIGR00739">
    <property type="entry name" value="yajC"/>
    <property type="match status" value="1"/>
</dbReference>
<dbReference type="EMBL" id="CP039393">
    <property type="protein sequence ID" value="QCD35233.1"/>
    <property type="molecule type" value="Genomic_DNA"/>
</dbReference>
<comment type="subcellular location">
    <subcellularLocation>
        <location evidence="1">Cell membrane</location>
        <topology evidence="1">Single-pass membrane protein</topology>
    </subcellularLocation>
</comment>
<keyword evidence="8 11" id="KW-1133">Transmembrane helix</keyword>
<feature type="transmembrane region" description="Helical" evidence="11">
    <location>
        <begin position="12"/>
        <end position="33"/>
    </location>
</feature>
<evidence type="ECO:0000256" key="9">
    <source>
        <dbReference type="ARBA" id="ARBA00023010"/>
    </source>
</evidence>
<evidence type="ECO:0000313" key="12">
    <source>
        <dbReference type="EMBL" id="QCD35233.1"/>
    </source>
</evidence>
<gene>
    <name evidence="12" type="primary">yajC</name>
    <name evidence="12" type="ORF">E7746_04695</name>
</gene>
<evidence type="ECO:0000256" key="4">
    <source>
        <dbReference type="ARBA" id="ARBA00022448"/>
    </source>
</evidence>
<name>A0A4P7VF15_9BACT</name>
<dbReference type="AlphaFoldDB" id="A0A4P7VF15"/>
<dbReference type="InterPro" id="IPR003849">
    <property type="entry name" value="Preprotein_translocase_YajC"/>
</dbReference>
<dbReference type="GO" id="GO:0015031">
    <property type="term" value="P:protein transport"/>
    <property type="evidence" value="ECO:0007669"/>
    <property type="project" value="UniProtKB-KW"/>
</dbReference>
<keyword evidence="4" id="KW-0813">Transport</keyword>
<sequence>MLNNLIPLQEAGGSAGMMNLIMIVALIAIFYFFMIRPQQRKQKEIRKFREGLNVGDRVITAGGIYGKIRAVKENTITLEIADNVRISIDKGSVYPSAAQAQESANDSAK</sequence>
<evidence type="ECO:0000256" key="2">
    <source>
        <dbReference type="ARBA" id="ARBA00006742"/>
    </source>
</evidence>
<dbReference type="Pfam" id="PF02699">
    <property type="entry name" value="YajC"/>
    <property type="match status" value="1"/>
</dbReference>
<dbReference type="SMART" id="SM01323">
    <property type="entry name" value="YajC"/>
    <property type="match status" value="1"/>
</dbReference>
<dbReference type="OrthoDB" id="9800132at2"/>
<dbReference type="PANTHER" id="PTHR33909:SF1">
    <property type="entry name" value="SEC TRANSLOCON ACCESSORY COMPLEX SUBUNIT YAJC"/>
    <property type="match status" value="1"/>
</dbReference>
<dbReference type="PRINTS" id="PR01853">
    <property type="entry name" value="YAJCTRNLCASE"/>
</dbReference>
<accession>A0A4P7VF15</accession>
<evidence type="ECO:0000256" key="1">
    <source>
        <dbReference type="ARBA" id="ARBA00004162"/>
    </source>
</evidence>
<evidence type="ECO:0000256" key="11">
    <source>
        <dbReference type="SAM" id="Phobius"/>
    </source>
</evidence>
<dbReference type="RefSeq" id="WP_136410013.1">
    <property type="nucleotide sequence ID" value="NZ_CANQMU010000001.1"/>
</dbReference>
<dbReference type="PANTHER" id="PTHR33909">
    <property type="entry name" value="SEC TRANSLOCON ACCESSORY COMPLEX SUBUNIT YAJC"/>
    <property type="match status" value="1"/>
</dbReference>
<keyword evidence="9" id="KW-0811">Translocation</keyword>
<evidence type="ECO:0000256" key="10">
    <source>
        <dbReference type="ARBA" id="ARBA00023136"/>
    </source>
</evidence>
<keyword evidence="6 11" id="KW-0812">Transmembrane</keyword>
<comment type="similarity">
    <text evidence="2">Belongs to the YajC family.</text>
</comment>
<keyword evidence="13" id="KW-1185">Reference proteome</keyword>
<evidence type="ECO:0000256" key="8">
    <source>
        <dbReference type="ARBA" id="ARBA00022989"/>
    </source>
</evidence>
<keyword evidence="5" id="KW-1003">Cell membrane</keyword>
<evidence type="ECO:0000313" key="13">
    <source>
        <dbReference type="Proteomes" id="UP000297031"/>
    </source>
</evidence>
<reference evidence="12 13" key="1">
    <citation type="submission" date="2019-02" db="EMBL/GenBank/DDBJ databases">
        <title>Isolation and identification of novel species under the genus Muribaculum.</title>
        <authorList>
            <person name="Miyake S."/>
            <person name="Ding Y."/>
            <person name="Low A."/>
            <person name="Soh M."/>
            <person name="Seedorf H."/>
        </authorList>
    </citation>
    <scope>NUCLEOTIDE SEQUENCE [LARGE SCALE GENOMIC DNA]</scope>
    <source>
        <strain evidence="12 13">TLL-A4</strain>
    </source>
</reference>
<dbReference type="Proteomes" id="UP000297031">
    <property type="component" value="Chromosome"/>
</dbReference>
<evidence type="ECO:0000256" key="3">
    <source>
        <dbReference type="ARBA" id="ARBA00014962"/>
    </source>
</evidence>
<keyword evidence="7" id="KW-0653">Protein transport</keyword>
<dbReference type="GO" id="GO:0005886">
    <property type="term" value="C:plasma membrane"/>
    <property type="evidence" value="ECO:0007669"/>
    <property type="project" value="UniProtKB-SubCell"/>
</dbReference>
<dbReference type="KEGG" id="mgod:E7746_04695"/>
<keyword evidence="10 11" id="KW-0472">Membrane</keyword>
<evidence type="ECO:0000256" key="6">
    <source>
        <dbReference type="ARBA" id="ARBA00022692"/>
    </source>
</evidence>
<protein>
    <recommendedName>
        <fullName evidence="3">Sec translocon accessory complex subunit YajC</fullName>
    </recommendedName>
</protein>
<evidence type="ECO:0000256" key="5">
    <source>
        <dbReference type="ARBA" id="ARBA00022475"/>
    </source>
</evidence>
<evidence type="ECO:0000256" key="7">
    <source>
        <dbReference type="ARBA" id="ARBA00022927"/>
    </source>
</evidence>
<proteinExistence type="inferred from homology"/>